<gene>
    <name evidence="4" type="ORF">FHR80_000594</name>
</gene>
<dbReference type="InterPro" id="IPR023577">
    <property type="entry name" value="CYTH_domain"/>
</dbReference>
<dbReference type="EMBL" id="JACHVX010000001">
    <property type="protein sequence ID" value="MBB2921700.1"/>
    <property type="molecule type" value="Genomic_DNA"/>
</dbReference>
<protein>
    <submittedName>
        <fullName evidence="4">CHAD domain-containing protein</fullName>
    </submittedName>
</protein>
<dbReference type="Proteomes" id="UP000518206">
    <property type="component" value="Unassembled WGS sequence"/>
</dbReference>
<dbReference type="RefSeq" id="WP_183294674.1">
    <property type="nucleotide sequence ID" value="NZ_JACHVX010000001.1"/>
</dbReference>
<dbReference type="InterPro" id="IPR038186">
    <property type="entry name" value="CHAD_dom_sf"/>
</dbReference>
<comment type="caution">
    <text evidence="4">The sequence shown here is derived from an EMBL/GenBank/DDBJ whole genome shotgun (WGS) entry which is preliminary data.</text>
</comment>
<evidence type="ECO:0000259" key="3">
    <source>
        <dbReference type="PROSITE" id="PS51708"/>
    </source>
</evidence>
<organism evidence="4 5">
    <name type="scientific">Cellulomonas cellasea</name>
    <dbReference type="NCBI Taxonomy" id="43670"/>
    <lineage>
        <taxon>Bacteria</taxon>
        <taxon>Bacillati</taxon>
        <taxon>Actinomycetota</taxon>
        <taxon>Actinomycetes</taxon>
        <taxon>Micrococcales</taxon>
        <taxon>Cellulomonadaceae</taxon>
        <taxon>Cellulomonas</taxon>
    </lineage>
</organism>
<dbReference type="AlphaFoldDB" id="A0A7W4Y9H5"/>
<evidence type="ECO:0000256" key="1">
    <source>
        <dbReference type="SAM" id="MobiDB-lite"/>
    </source>
</evidence>
<dbReference type="CDD" id="cd07374">
    <property type="entry name" value="CYTH-like_Pase"/>
    <property type="match status" value="1"/>
</dbReference>
<proteinExistence type="predicted"/>
<dbReference type="SMART" id="SM01118">
    <property type="entry name" value="CYTH"/>
    <property type="match status" value="1"/>
</dbReference>
<dbReference type="Gene3D" id="2.40.320.10">
    <property type="entry name" value="Hypothetical Protein Pfu-838710-001"/>
    <property type="match status" value="1"/>
</dbReference>
<dbReference type="Gene3D" id="1.40.20.10">
    <property type="entry name" value="CHAD domain"/>
    <property type="match status" value="1"/>
</dbReference>
<evidence type="ECO:0000313" key="5">
    <source>
        <dbReference type="Proteomes" id="UP000518206"/>
    </source>
</evidence>
<dbReference type="InterPro" id="IPR007899">
    <property type="entry name" value="CHAD_dom"/>
</dbReference>
<dbReference type="PANTHER" id="PTHR39339:SF1">
    <property type="entry name" value="CHAD DOMAIN-CONTAINING PROTEIN"/>
    <property type="match status" value="1"/>
</dbReference>
<dbReference type="SMART" id="SM00880">
    <property type="entry name" value="CHAD"/>
    <property type="match status" value="1"/>
</dbReference>
<accession>A0A7W4Y9H5</accession>
<dbReference type="InterPro" id="IPR033469">
    <property type="entry name" value="CYTH-like_dom_sf"/>
</dbReference>
<evidence type="ECO:0000259" key="2">
    <source>
        <dbReference type="PROSITE" id="PS51707"/>
    </source>
</evidence>
<feature type="domain" description="CYTH" evidence="2">
    <location>
        <begin position="5"/>
        <end position="211"/>
    </location>
</feature>
<dbReference type="PANTHER" id="PTHR39339">
    <property type="entry name" value="SLR1444 PROTEIN"/>
    <property type="match status" value="1"/>
</dbReference>
<dbReference type="PROSITE" id="PS51708">
    <property type="entry name" value="CHAD"/>
    <property type="match status" value="1"/>
</dbReference>
<dbReference type="PROSITE" id="PS51707">
    <property type="entry name" value="CYTH"/>
    <property type="match status" value="1"/>
</dbReference>
<name>A0A7W4Y9H5_9CELL</name>
<dbReference type="Pfam" id="PF05235">
    <property type="entry name" value="CHAD"/>
    <property type="match status" value="1"/>
</dbReference>
<dbReference type="Pfam" id="PF01928">
    <property type="entry name" value="CYTH"/>
    <property type="match status" value="1"/>
</dbReference>
<reference evidence="4 5" key="2">
    <citation type="submission" date="2020-08" db="EMBL/GenBank/DDBJ databases">
        <authorList>
            <person name="Partida-Martinez L."/>
            <person name="Huntemann M."/>
            <person name="Clum A."/>
            <person name="Wang J."/>
            <person name="Palaniappan K."/>
            <person name="Ritter S."/>
            <person name="Chen I.-M."/>
            <person name="Stamatis D."/>
            <person name="Reddy T."/>
            <person name="O'Malley R."/>
            <person name="Daum C."/>
            <person name="Shapiro N."/>
            <person name="Ivanova N."/>
            <person name="Kyrpides N."/>
            <person name="Woyke T."/>
        </authorList>
    </citation>
    <scope>NUCLEOTIDE SEQUENCE [LARGE SCALE GENOMIC DNA]</scope>
    <source>
        <strain evidence="4 5">RAS26</strain>
    </source>
</reference>
<sequence>MAEVHRELETTYAVDGDAALPDLVGALPRGHTVTVATHRLRATYVDTADLRLARAGLTLRRRTGGTDAGWHLKVPEAPNTRSELRLPLGRTADRVPRELERLVRGRTRGVPLVPVARITTRRTVHRVADADGTVLVEVADDRVEGARLAGDASDAGVRPDATTQWREVEVEVVDGGPADLAAVDALLTAAGLRAVPDGSKLRRVLAVAVDDADPTPPRTYGRSAASGEVVLAYVRRQVETMAAQDLPVRLGSPGSVHAMRVATRRLRSALTTFGPLFLDDAVAPLRADLRELARALGAARDAEVLRARITADLAHDRPGWAAGTPTVTDGGDALADAGTGSGAAADHGSSTGVQPLRDATGDGARGPDVVPAEAQRWVTGALDVAWRDARARALAELDGDRYAALLVALDAFLAAPPLRHRGSRRARTVLPRLVERTWQKAEAAARRAEAVGTADAGATGDAVGPGEAVAPGEAHDLLLHEVRKAAKRSRYAAEAVDGALGGGADAYAAAMEALQESLGAHHDTVESRRRLHELAALAPSTATAFALGCLHAHEEVRAAEALDAFRSAWKRARKPALRRWLR</sequence>
<feature type="domain" description="CHAD" evidence="3">
    <location>
        <begin position="223"/>
        <end position="574"/>
    </location>
</feature>
<feature type="compositionally biased region" description="Low complexity" evidence="1">
    <location>
        <begin position="328"/>
        <end position="352"/>
    </location>
</feature>
<feature type="region of interest" description="Disordered" evidence="1">
    <location>
        <begin position="318"/>
        <end position="368"/>
    </location>
</feature>
<reference evidence="4 5" key="1">
    <citation type="submission" date="2020-08" db="EMBL/GenBank/DDBJ databases">
        <title>The Agave Microbiome: Exploring the role of microbial communities in plant adaptations to desert environments.</title>
        <authorList>
            <person name="Partida-Martinez L.P."/>
        </authorList>
    </citation>
    <scope>NUCLEOTIDE SEQUENCE [LARGE SCALE GENOMIC DNA]</scope>
    <source>
        <strain evidence="4 5">RAS26</strain>
    </source>
</reference>
<dbReference type="SUPFAM" id="SSF55154">
    <property type="entry name" value="CYTH-like phosphatases"/>
    <property type="match status" value="1"/>
</dbReference>
<evidence type="ECO:0000313" key="4">
    <source>
        <dbReference type="EMBL" id="MBB2921700.1"/>
    </source>
</evidence>